<dbReference type="PANTHER" id="PTHR46704:SF9">
    <property type="entry name" value="BHLH DOMAIN-CONTAINING PROTEIN"/>
    <property type="match status" value="1"/>
</dbReference>
<dbReference type="PANTHER" id="PTHR46704">
    <property type="entry name" value="CXC DOMAIN-CONTAINING PROTEIN-RELATED"/>
    <property type="match status" value="1"/>
</dbReference>
<dbReference type="EMBL" id="KQ432116">
    <property type="protein sequence ID" value="KOF62889.1"/>
    <property type="molecule type" value="Genomic_DNA"/>
</dbReference>
<gene>
    <name evidence="1" type="ORF">OCBIM_22021397mg</name>
</gene>
<reference evidence="1" key="1">
    <citation type="submission" date="2015-07" db="EMBL/GenBank/DDBJ databases">
        <title>MeaNS - Measles Nucleotide Surveillance Program.</title>
        <authorList>
            <person name="Tran T."/>
            <person name="Druce J."/>
        </authorList>
    </citation>
    <scope>NUCLEOTIDE SEQUENCE</scope>
    <source>
        <strain evidence="1">UCB-OBI-ISO-001</strain>
        <tissue evidence="1">Gonad</tissue>
    </source>
</reference>
<sequence>ESTSNSHVLIASTDVCDDYTSAYASEDDAFKAFCEECLQGDGDLFKVLKKQERKTFTTMNKASTNKVKGKEVTIKADRNLFQRLIVIAGVRKLDLRNMMKYNLGSFPQLMVLDQDYKSNSSSFYRVQCRASTGCGRYSIG</sequence>
<proteinExistence type="predicted"/>
<dbReference type="AlphaFoldDB" id="A0A0L8FGW9"/>
<accession>A0A0L8FGW9</accession>
<feature type="non-terminal residue" evidence="1">
    <location>
        <position position="1"/>
    </location>
</feature>
<evidence type="ECO:0000313" key="1">
    <source>
        <dbReference type="EMBL" id="KOF62889.1"/>
    </source>
</evidence>
<name>A0A0L8FGW9_OCTBM</name>
<organism evidence="1">
    <name type="scientific">Octopus bimaculoides</name>
    <name type="common">California two-spotted octopus</name>
    <dbReference type="NCBI Taxonomy" id="37653"/>
    <lineage>
        <taxon>Eukaryota</taxon>
        <taxon>Metazoa</taxon>
        <taxon>Spiralia</taxon>
        <taxon>Lophotrochozoa</taxon>
        <taxon>Mollusca</taxon>
        <taxon>Cephalopoda</taxon>
        <taxon>Coleoidea</taxon>
        <taxon>Octopodiformes</taxon>
        <taxon>Octopoda</taxon>
        <taxon>Incirrata</taxon>
        <taxon>Octopodidae</taxon>
        <taxon>Octopus</taxon>
    </lineage>
</organism>
<protein>
    <submittedName>
        <fullName evidence="1">Uncharacterized protein</fullName>
    </submittedName>
</protein>